<evidence type="ECO:0000256" key="7">
    <source>
        <dbReference type="SAM" id="SignalP"/>
    </source>
</evidence>
<dbReference type="Pfam" id="PF02608">
    <property type="entry name" value="Bmp"/>
    <property type="match status" value="1"/>
</dbReference>
<reference evidence="9 10" key="1">
    <citation type="submission" date="2023-07" db="EMBL/GenBank/DDBJ databases">
        <title>Novel species of Thermanaerothrix with wide hydrolytic capabilities.</title>
        <authorList>
            <person name="Zayulina K.S."/>
            <person name="Podosokorskaya O.A."/>
            <person name="Elcheninov A.G."/>
        </authorList>
    </citation>
    <scope>NUCLEOTIDE SEQUENCE [LARGE SCALE GENOMIC DNA]</scope>
    <source>
        <strain evidence="9 10">4228-RoL</strain>
    </source>
</reference>
<evidence type="ECO:0000256" key="3">
    <source>
        <dbReference type="ARBA" id="ARBA00022475"/>
    </source>
</evidence>
<dbReference type="CDD" id="cd06304">
    <property type="entry name" value="PBP1_BmpA_Med_PnrA-like"/>
    <property type="match status" value="1"/>
</dbReference>
<protein>
    <submittedName>
        <fullName evidence="9">BMP family protein</fullName>
    </submittedName>
</protein>
<comment type="caution">
    <text evidence="9">The sequence shown here is derived from an EMBL/GenBank/DDBJ whole genome shotgun (WGS) entry which is preliminary data.</text>
</comment>
<keyword evidence="6" id="KW-0449">Lipoprotein</keyword>
<evidence type="ECO:0000259" key="8">
    <source>
        <dbReference type="Pfam" id="PF02608"/>
    </source>
</evidence>
<organism evidence="9 10">
    <name type="scientific">Thermanaerothrix solaris</name>
    <dbReference type="NCBI Taxonomy" id="3058434"/>
    <lineage>
        <taxon>Bacteria</taxon>
        <taxon>Bacillati</taxon>
        <taxon>Chloroflexota</taxon>
        <taxon>Anaerolineae</taxon>
        <taxon>Anaerolineales</taxon>
        <taxon>Anaerolineaceae</taxon>
        <taxon>Thermanaerothrix</taxon>
    </lineage>
</organism>
<comment type="subcellular location">
    <subcellularLocation>
        <location evidence="1">Cell membrane</location>
        <topology evidence="1">Lipid-anchor</topology>
    </subcellularLocation>
</comment>
<evidence type="ECO:0000256" key="5">
    <source>
        <dbReference type="ARBA" id="ARBA00023136"/>
    </source>
</evidence>
<dbReference type="Gene3D" id="3.40.50.2300">
    <property type="match status" value="2"/>
</dbReference>
<evidence type="ECO:0000256" key="4">
    <source>
        <dbReference type="ARBA" id="ARBA00022729"/>
    </source>
</evidence>
<evidence type="ECO:0000256" key="1">
    <source>
        <dbReference type="ARBA" id="ARBA00004193"/>
    </source>
</evidence>
<keyword evidence="5" id="KW-0472">Membrane</keyword>
<dbReference type="Proteomes" id="UP001254165">
    <property type="component" value="Unassembled WGS sequence"/>
</dbReference>
<accession>A0ABU3NL04</accession>
<dbReference type="RefSeq" id="WP_315624182.1">
    <property type="nucleotide sequence ID" value="NZ_JAUHMF010000001.1"/>
</dbReference>
<dbReference type="InterPro" id="IPR050957">
    <property type="entry name" value="BMP_lipoprotein"/>
</dbReference>
<evidence type="ECO:0000313" key="10">
    <source>
        <dbReference type="Proteomes" id="UP001254165"/>
    </source>
</evidence>
<feature type="domain" description="ABC transporter substrate-binding protein PnrA-like" evidence="8">
    <location>
        <begin position="39"/>
        <end position="331"/>
    </location>
</feature>
<evidence type="ECO:0000313" key="9">
    <source>
        <dbReference type="EMBL" id="MDT8897523.1"/>
    </source>
</evidence>
<dbReference type="PANTHER" id="PTHR34296:SF2">
    <property type="entry name" value="ABC TRANSPORTER GUANOSINE-BINDING PROTEIN NUPN"/>
    <property type="match status" value="1"/>
</dbReference>
<feature type="signal peptide" evidence="7">
    <location>
        <begin position="1"/>
        <end position="25"/>
    </location>
</feature>
<keyword evidence="4 7" id="KW-0732">Signal</keyword>
<sequence>MKSVFSRLLMLVVLVALFLSACAPAATPTPTQAPEKPLRVAIVMPSSITDMAFSQGMYEALVKVQQEMGGPSKMEIAYSENMFKVPDAAAAIRDYASQGYDIVIAHGSQYGTSVAQIAPEFPNTSFAWGTATDTFADQGIKNVFAYNPAAEQGGYVLGTIAALMSKTGVLGVCGPVEAGDAKTYVDGFKYGAEQARPDVKVQVTYTGSFSDVSLMAAAAETHIAAGADMLTGSSQSVVGAIGVAKEKGAKWFGQQWDQTSLGPDIVVANQVYDYTGIIKDMIAKRKAGTLGGVAYTLTLANGGLTIKYNDRVPVPAEIKAKADEVIKGIIDGTIKPLPY</sequence>
<gene>
    <name evidence="9" type="ORF">QYE77_04525</name>
</gene>
<keyword evidence="10" id="KW-1185">Reference proteome</keyword>
<evidence type="ECO:0000256" key="6">
    <source>
        <dbReference type="ARBA" id="ARBA00023288"/>
    </source>
</evidence>
<proteinExistence type="inferred from homology"/>
<dbReference type="EMBL" id="JAUHMF010000001">
    <property type="protein sequence ID" value="MDT8897523.1"/>
    <property type="molecule type" value="Genomic_DNA"/>
</dbReference>
<name>A0ABU3NL04_9CHLR</name>
<evidence type="ECO:0000256" key="2">
    <source>
        <dbReference type="ARBA" id="ARBA00008610"/>
    </source>
</evidence>
<dbReference type="InterPro" id="IPR028082">
    <property type="entry name" value="Peripla_BP_I"/>
</dbReference>
<feature type="chain" id="PRO_5046236151" evidence="7">
    <location>
        <begin position="26"/>
        <end position="339"/>
    </location>
</feature>
<dbReference type="PROSITE" id="PS51257">
    <property type="entry name" value="PROKAR_LIPOPROTEIN"/>
    <property type="match status" value="1"/>
</dbReference>
<comment type="similarity">
    <text evidence="2">Belongs to the BMP lipoprotein family.</text>
</comment>
<dbReference type="PANTHER" id="PTHR34296">
    <property type="entry name" value="TRANSCRIPTIONAL ACTIVATOR PROTEIN MED"/>
    <property type="match status" value="1"/>
</dbReference>
<keyword evidence="3" id="KW-1003">Cell membrane</keyword>
<dbReference type="InterPro" id="IPR003760">
    <property type="entry name" value="PnrA-like"/>
</dbReference>
<dbReference type="SUPFAM" id="SSF53822">
    <property type="entry name" value="Periplasmic binding protein-like I"/>
    <property type="match status" value="1"/>
</dbReference>